<protein>
    <recommendedName>
        <fullName evidence="12">C2H2-type domain-containing protein</fullName>
    </recommendedName>
</protein>
<evidence type="ECO:0000256" key="10">
    <source>
        <dbReference type="ARBA" id="ARBA00023242"/>
    </source>
</evidence>
<dbReference type="Ensembl" id="ENSMCST00000020804.1">
    <property type="protein sequence ID" value="ENSMCSP00000020287.1"/>
    <property type="gene ID" value="ENSMCSG00000014237.1"/>
</dbReference>
<dbReference type="GO" id="GO:0005634">
    <property type="term" value="C:nucleus"/>
    <property type="evidence" value="ECO:0007669"/>
    <property type="project" value="UniProtKB-SubCell"/>
</dbReference>
<dbReference type="InterPro" id="IPR050527">
    <property type="entry name" value="Snail/Krueppel_Znf"/>
</dbReference>
<evidence type="ECO:0000256" key="8">
    <source>
        <dbReference type="ARBA" id="ARBA00023125"/>
    </source>
</evidence>
<keyword evidence="6" id="KW-0862">Zinc</keyword>
<keyword evidence="7" id="KW-0805">Transcription regulation</keyword>
<evidence type="ECO:0000256" key="3">
    <source>
        <dbReference type="ARBA" id="ARBA00022723"/>
    </source>
</evidence>
<dbReference type="Gene3D" id="3.30.160.60">
    <property type="entry name" value="Classic Zinc Finger"/>
    <property type="match status" value="2"/>
</dbReference>
<keyword evidence="5 11" id="KW-0863">Zinc-finger</keyword>
<comment type="subcellular location">
    <subcellularLocation>
        <location evidence="2">Nucleus</location>
    </subcellularLocation>
</comment>
<keyword evidence="4" id="KW-0677">Repeat</keyword>
<feature type="domain" description="C2H2-type" evidence="12">
    <location>
        <begin position="131"/>
        <end position="159"/>
    </location>
</feature>
<dbReference type="SUPFAM" id="SSF57667">
    <property type="entry name" value="beta-beta-alpha zinc fingers"/>
    <property type="match status" value="1"/>
</dbReference>
<keyword evidence="3" id="KW-0479">Metal-binding</keyword>
<dbReference type="FunFam" id="3.30.160.60:FF:000298">
    <property type="entry name" value="zinc finger protein 280D isoform X1"/>
    <property type="match status" value="1"/>
</dbReference>
<sequence>MGNIREWGGNNLGITREWDGSNGNNTGVLGVALPPCPRVPTSFRCPHSHKRLEEQHPVRKWENIKKEKKWDGNNLGMGWDDGGGTATLPQGANVFRFPNCTKCLKNNIRFMNHMKHHVELDQQNGEVDVHTICQHCYRHFSTPFQLQCHLENVHSPYESSTKCKICEWAFESEPLFLQHMKDTHKPGEMPYVCQVCQYRSSLYSEVDSHFRLSHEDTRHLLCPYCLKVFKNGNAFQQHFMRHQKKSVYHCNKCRLQFLHHKTFRKPKQLEGLKPGTKVGNSWEFRVFSGILGVFLDYHWVFHGIHWKFHGNSLN</sequence>
<dbReference type="OrthoDB" id="5876240at2759"/>
<dbReference type="PANTHER" id="PTHR24388:SF45">
    <property type="entry name" value="POGO TRANSPOSABLE ELEMENT DERIVED WITH ZNF DOMAIN"/>
    <property type="match status" value="1"/>
</dbReference>
<evidence type="ECO:0000256" key="7">
    <source>
        <dbReference type="ARBA" id="ARBA00023015"/>
    </source>
</evidence>
<reference evidence="13" key="2">
    <citation type="submission" date="2025-09" db="UniProtKB">
        <authorList>
            <consortium name="Ensembl"/>
        </authorList>
    </citation>
    <scope>IDENTIFICATION</scope>
</reference>
<dbReference type="AlphaFoldDB" id="A0A8C5X9E4"/>
<keyword evidence="9" id="KW-0804">Transcription</keyword>
<evidence type="ECO:0000256" key="4">
    <source>
        <dbReference type="ARBA" id="ARBA00022737"/>
    </source>
</evidence>
<dbReference type="InterPro" id="IPR013087">
    <property type="entry name" value="Znf_C2H2_type"/>
</dbReference>
<comment type="function">
    <text evidence="1">May function as a transcription factor.</text>
</comment>
<dbReference type="GO" id="GO:0000978">
    <property type="term" value="F:RNA polymerase II cis-regulatory region sequence-specific DNA binding"/>
    <property type="evidence" value="ECO:0007669"/>
    <property type="project" value="TreeGrafter"/>
</dbReference>
<evidence type="ECO:0000256" key="6">
    <source>
        <dbReference type="ARBA" id="ARBA00022833"/>
    </source>
</evidence>
<keyword evidence="10" id="KW-0539">Nucleus</keyword>
<evidence type="ECO:0000259" key="12">
    <source>
        <dbReference type="PROSITE" id="PS50157"/>
    </source>
</evidence>
<dbReference type="GO" id="GO:0008270">
    <property type="term" value="F:zinc ion binding"/>
    <property type="evidence" value="ECO:0007669"/>
    <property type="project" value="UniProtKB-KW"/>
</dbReference>
<evidence type="ECO:0000256" key="2">
    <source>
        <dbReference type="ARBA" id="ARBA00004123"/>
    </source>
</evidence>
<evidence type="ECO:0000256" key="9">
    <source>
        <dbReference type="ARBA" id="ARBA00023163"/>
    </source>
</evidence>
<keyword evidence="14" id="KW-1185">Reference proteome</keyword>
<name>A0A8C5X9E4_9PASS</name>
<organism evidence="13 14">
    <name type="scientific">Malurus cyaneus samueli</name>
    <dbReference type="NCBI Taxonomy" id="2593467"/>
    <lineage>
        <taxon>Eukaryota</taxon>
        <taxon>Metazoa</taxon>
        <taxon>Chordata</taxon>
        <taxon>Craniata</taxon>
        <taxon>Vertebrata</taxon>
        <taxon>Euteleostomi</taxon>
        <taxon>Archelosauria</taxon>
        <taxon>Archosauria</taxon>
        <taxon>Dinosauria</taxon>
        <taxon>Saurischia</taxon>
        <taxon>Theropoda</taxon>
        <taxon>Coelurosauria</taxon>
        <taxon>Aves</taxon>
        <taxon>Neognathae</taxon>
        <taxon>Neoaves</taxon>
        <taxon>Telluraves</taxon>
        <taxon>Australaves</taxon>
        <taxon>Passeriformes</taxon>
        <taxon>Meliphagoidea</taxon>
        <taxon>Maluridae</taxon>
        <taxon>Malurus</taxon>
    </lineage>
</organism>
<accession>A0A8C5X9E4</accession>
<evidence type="ECO:0000256" key="11">
    <source>
        <dbReference type="PROSITE-ProRule" id="PRU00042"/>
    </source>
</evidence>
<evidence type="ECO:0000256" key="5">
    <source>
        <dbReference type="ARBA" id="ARBA00022771"/>
    </source>
</evidence>
<evidence type="ECO:0000256" key="1">
    <source>
        <dbReference type="ARBA" id="ARBA00003729"/>
    </source>
</evidence>
<dbReference type="PANTHER" id="PTHR24388">
    <property type="entry name" value="ZINC FINGER PROTEIN"/>
    <property type="match status" value="1"/>
</dbReference>
<evidence type="ECO:0000313" key="14">
    <source>
        <dbReference type="Proteomes" id="UP000694560"/>
    </source>
</evidence>
<dbReference type="GO" id="GO:0000981">
    <property type="term" value="F:DNA-binding transcription factor activity, RNA polymerase II-specific"/>
    <property type="evidence" value="ECO:0007669"/>
    <property type="project" value="TreeGrafter"/>
</dbReference>
<reference evidence="13" key="1">
    <citation type="submission" date="2025-08" db="UniProtKB">
        <authorList>
            <consortium name="Ensembl"/>
        </authorList>
    </citation>
    <scope>IDENTIFICATION</scope>
</reference>
<evidence type="ECO:0000313" key="13">
    <source>
        <dbReference type="Ensembl" id="ENSMCSP00000020287.1"/>
    </source>
</evidence>
<proteinExistence type="predicted"/>
<dbReference type="Proteomes" id="UP000694560">
    <property type="component" value="Unplaced"/>
</dbReference>
<keyword evidence="8" id="KW-0238">DNA-binding</keyword>
<dbReference type="PROSITE" id="PS00028">
    <property type="entry name" value="ZINC_FINGER_C2H2_1"/>
    <property type="match status" value="3"/>
</dbReference>
<dbReference type="PROSITE" id="PS50157">
    <property type="entry name" value="ZINC_FINGER_C2H2_2"/>
    <property type="match status" value="1"/>
</dbReference>
<dbReference type="InterPro" id="IPR036236">
    <property type="entry name" value="Znf_C2H2_sf"/>
</dbReference>
<dbReference type="SMART" id="SM00355">
    <property type="entry name" value="ZnF_C2H2"/>
    <property type="match status" value="5"/>
</dbReference>